<feature type="chain" id="PRO_5041462691" description="Lipoprotein" evidence="1">
    <location>
        <begin position="24"/>
        <end position="316"/>
    </location>
</feature>
<evidence type="ECO:0000313" key="3">
    <source>
        <dbReference type="Proteomes" id="UP001159329"/>
    </source>
</evidence>
<evidence type="ECO:0008006" key="4">
    <source>
        <dbReference type="Google" id="ProtNLM"/>
    </source>
</evidence>
<accession>A0AA42LF27</accession>
<feature type="signal peptide" evidence="1">
    <location>
        <begin position="1"/>
        <end position="23"/>
    </location>
</feature>
<reference evidence="2" key="1">
    <citation type="submission" date="2022-09" db="EMBL/GenBank/DDBJ databases">
        <title>Intensive care unit water sources are persistently colonized with multi-drug resistant bacteria and are the site of extensive horizontal gene transfer of antibiotic resistance genes.</title>
        <authorList>
            <person name="Diorio-Toth L."/>
        </authorList>
    </citation>
    <scope>NUCLEOTIDE SEQUENCE</scope>
    <source>
        <strain evidence="2">GD04005</strain>
    </source>
</reference>
<dbReference type="AlphaFoldDB" id="A0AA42LF27"/>
<dbReference type="EMBL" id="JAOEEO010000002">
    <property type="protein sequence ID" value="MDH0564172.1"/>
    <property type="molecule type" value="Genomic_DNA"/>
</dbReference>
<proteinExistence type="predicted"/>
<keyword evidence="1" id="KW-0732">Signal</keyword>
<evidence type="ECO:0000313" key="2">
    <source>
        <dbReference type="EMBL" id="MDH0564172.1"/>
    </source>
</evidence>
<dbReference type="RefSeq" id="WP_279695455.1">
    <property type="nucleotide sequence ID" value="NZ_JAOEEO010000002.1"/>
</dbReference>
<sequence>MQKKYIKNTLLSIAIGLTLPACGGGSNDTPVTENKPTPATTTNSISFPASWFTLETDEDKQFFIVETQLSKRNNSFTAQSNVIFQQQNSHPQIDIGDYQYILTKEKLYYNQAGNHAVDLVENKNNSITIGYGSNGQGLTTTINYKIIPLANRAVTSAVITNQLFDQPDAIESNYLKLKTAFQKSSATFSQNAECYQYLNSKNNQETISFNDNFTVNETLEQWIADKQSNNFTVKQETWAGYRIAFVMEQDDPKNAHDHIVVEINHQLYFAYYDGTQLNDHSAYYSDPQIFKDGICNLYNSSATDTLKTALQGLPRN</sequence>
<name>A0AA42LF27_9GAMM</name>
<evidence type="ECO:0000256" key="1">
    <source>
        <dbReference type="SAM" id="SignalP"/>
    </source>
</evidence>
<gene>
    <name evidence="2" type="ORF">N7644_10815</name>
</gene>
<dbReference type="Proteomes" id="UP001159329">
    <property type="component" value="Unassembled WGS sequence"/>
</dbReference>
<comment type="caution">
    <text evidence="2">The sequence shown here is derived from an EMBL/GenBank/DDBJ whole genome shotgun (WGS) entry which is preliminary data.</text>
</comment>
<protein>
    <recommendedName>
        <fullName evidence="4">Lipoprotein</fullName>
    </recommendedName>
</protein>
<organism evidence="2 3">
    <name type="scientific">Acinetobacter courvalinii</name>
    <dbReference type="NCBI Taxonomy" id="280147"/>
    <lineage>
        <taxon>Bacteria</taxon>
        <taxon>Pseudomonadati</taxon>
        <taxon>Pseudomonadota</taxon>
        <taxon>Gammaproteobacteria</taxon>
        <taxon>Moraxellales</taxon>
        <taxon>Moraxellaceae</taxon>
        <taxon>Acinetobacter</taxon>
    </lineage>
</organism>